<organism evidence="3 4">
    <name type="scientific">Trichosporon asahii var. asahii (strain ATCC 90039 / CBS 2479 / JCM 2466 / KCTC 7840 / NBRC 103889/ NCYC 2677 / UAMH 7654)</name>
    <name type="common">Yeast</name>
    <dbReference type="NCBI Taxonomy" id="1186058"/>
    <lineage>
        <taxon>Eukaryota</taxon>
        <taxon>Fungi</taxon>
        <taxon>Dikarya</taxon>
        <taxon>Basidiomycota</taxon>
        <taxon>Agaricomycotina</taxon>
        <taxon>Tremellomycetes</taxon>
        <taxon>Trichosporonales</taxon>
        <taxon>Trichosporonaceae</taxon>
        <taxon>Trichosporon</taxon>
    </lineage>
</organism>
<dbReference type="RefSeq" id="XP_014176654.1">
    <property type="nucleotide sequence ID" value="XM_014321179.1"/>
</dbReference>
<dbReference type="EMBL" id="ALBS01000324">
    <property type="protein sequence ID" value="EJT45524.1"/>
    <property type="molecule type" value="Genomic_DNA"/>
</dbReference>
<feature type="compositionally biased region" description="Low complexity" evidence="2">
    <location>
        <begin position="63"/>
        <end position="83"/>
    </location>
</feature>
<feature type="compositionally biased region" description="Polar residues" evidence="2">
    <location>
        <begin position="469"/>
        <end position="482"/>
    </location>
</feature>
<evidence type="ECO:0000313" key="4">
    <source>
        <dbReference type="Proteomes" id="UP000002748"/>
    </source>
</evidence>
<feature type="compositionally biased region" description="Low complexity" evidence="2">
    <location>
        <begin position="616"/>
        <end position="626"/>
    </location>
</feature>
<evidence type="ECO:0000256" key="1">
    <source>
        <dbReference type="SAM" id="Coils"/>
    </source>
</evidence>
<dbReference type="KEGG" id="tasa:A1Q1_05970"/>
<protein>
    <submittedName>
        <fullName evidence="3">F5/8 type C domain protein</fullName>
    </submittedName>
</protein>
<feature type="region of interest" description="Disordered" evidence="2">
    <location>
        <begin position="382"/>
        <end position="528"/>
    </location>
</feature>
<evidence type="ECO:0000313" key="3">
    <source>
        <dbReference type="EMBL" id="EJT45524.1"/>
    </source>
</evidence>
<feature type="compositionally biased region" description="Low complexity" evidence="2">
    <location>
        <begin position="555"/>
        <end position="582"/>
    </location>
</feature>
<dbReference type="Proteomes" id="UP000002748">
    <property type="component" value="Unassembled WGS sequence"/>
</dbReference>
<feature type="compositionally biased region" description="Basic and acidic residues" evidence="2">
    <location>
        <begin position="150"/>
        <end position="168"/>
    </location>
</feature>
<comment type="caution">
    <text evidence="3">The sequence shown here is derived from an EMBL/GenBank/DDBJ whole genome shotgun (WGS) entry which is preliminary data.</text>
</comment>
<feature type="compositionally biased region" description="Basic and acidic residues" evidence="2">
    <location>
        <begin position="435"/>
        <end position="446"/>
    </location>
</feature>
<proteinExistence type="predicted"/>
<feature type="compositionally biased region" description="Polar residues" evidence="2">
    <location>
        <begin position="84"/>
        <end position="93"/>
    </location>
</feature>
<reference evidence="3 4" key="1">
    <citation type="journal article" date="2012" name="Eukaryot. Cell">
        <title>Draft genome sequence of CBS 2479, the standard type strain of Trichosporon asahii.</title>
        <authorList>
            <person name="Yang R.Y."/>
            <person name="Li H.T."/>
            <person name="Zhu H."/>
            <person name="Zhou G.P."/>
            <person name="Wang M."/>
            <person name="Wang L."/>
        </authorList>
    </citation>
    <scope>NUCLEOTIDE SEQUENCE [LARGE SCALE GENOMIC DNA]</scope>
    <source>
        <strain evidence="4">ATCC 90039 / CBS 2479 / JCM 2466 / KCTC 7840 / NCYC 2677 / UAMH 7654</strain>
    </source>
</reference>
<feature type="region of interest" description="Disordered" evidence="2">
    <location>
        <begin position="1"/>
        <end position="349"/>
    </location>
</feature>
<feature type="compositionally biased region" description="Polar residues" evidence="2">
    <location>
        <begin position="388"/>
        <end position="403"/>
    </location>
</feature>
<dbReference type="HOGENOM" id="CLU_370532_0_0_1"/>
<feature type="compositionally biased region" description="Polar residues" evidence="2">
    <location>
        <begin position="32"/>
        <end position="43"/>
    </location>
</feature>
<feature type="compositionally biased region" description="Polar residues" evidence="2">
    <location>
        <begin position="269"/>
        <end position="280"/>
    </location>
</feature>
<feature type="compositionally biased region" description="Low complexity" evidence="2">
    <location>
        <begin position="636"/>
        <end position="648"/>
    </location>
</feature>
<feature type="compositionally biased region" description="Polar residues" evidence="2">
    <location>
        <begin position="1"/>
        <end position="21"/>
    </location>
</feature>
<sequence>MATTTASANAGPSVPWLTQGQPEHHTCERPTVTRTTSLPSVSPTAPADQPPLGSQWISPDDPQWPQAQARWAQMQSQAQASTQPGTQPLPSTSARAETQAQAQPPPTAPTQVQRPATQLPPLPRAQAMWSAPLVPRPPQPVWLTPAEFAAEARKRKEKRDQLEAEMRSRSRRHERSPSIIEIPDSPEPEPARTGEVRRREGEDGRPPKRARVEDDSGSGSEPPPSAPERREAEAFFNALSLPPASQESQNGGARIEEIPESPERPTSTQGPATHASTSPERTPATQTSASPPPAGQAPRWATQSSQQHGREQISTGSAPRPEPSGTFATHPQAGSRPSAPVQPEKNQAVVVRGPASAFVANGHAESSSQANVHAQTSTMLNALANGATPAQATTHAQSSTSVMPATPSMPRTPAQPRVPVPAVQAATPSTPGPDPKLEEHERRLAELEAQLRMLRELIPTPARPARPSEPSQANGHVSQPQDFESRESAAIQQASDPRRERSAGATSQPASAMDIDEDVPTASTPAVTGTAAAPAAYNTMTATSAAPNGPSEGASTAMSTTSQSSSSRGPQATAPVATPPQTSETSSAAQVPSTAQVAASAPTSDGPTPPPPSAPEPETTQQNQRSSPPPPPPNTQAPSASQSAQQVRPSPPAAPDSQTPTPAAQPTRAEPTDDQLVTLKSCLAFMESQYRRADREREALVSENEELRKEVEAMKLANARLKLRVQITRERQSSGGSGLGMPVSQPSIDQA</sequence>
<feature type="compositionally biased region" description="Basic and acidic residues" evidence="2">
    <location>
        <begin position="189"/>
        <end position="214"/>
    </location>
</feature>
<dbReference type="GeneID" id="25989482"/>
<feature type="coiled-coil region" evidence="1">
    <location>
        <begin position="683"/>
        <end position="724"/>
    </location>
</feature>
<feature type="region of interest" description="Disordered" evidence="2">
    <location>
        <begin position="541"/>
        <end position="676"/>
    </location>
</feature>
<feature type="compositionally biased region" description="Polar residues" evidence="2">
    <location>
        <begin position="583"/>
        <end position="597"/>
    </location>
</feature>
<evidence type="ECO:0000256" key="2">
    <source>
        <dbReference type="SAM" id="MobiDB-lite"/>
    </source>
</evidence>
<name>J6EMK6_TRIAS</name>
<feature type="compositionally biased region" description="Basic and acidic residues" evidence="2">
    <location>
        <begin position="254"/>
        <end position="263"/>
    </location>
</feature>
<keyword evidence="1" id="KW-0175">Coiled coil</keyword>
<feature type="compositionally biased region" description="Polar residues" evidence="2">
    <location>
        <begin position="301"/>
        <end position="317"/>
    </location>
</feature>
<feature type="compositionally biased region" description="Low complexity" evidence="2">
    <location>
        <begin position="411"/>
        <end position="428"/>
    </location>
</feature>
<dbReference type="VEuPathDB" id="FungiDB:A1Q1_05970"/>
<gene>
    <name evidence="3" type="ORF">A1Q1_05970</name>
</gene>
<accession>J6EMK6</accession>
<dbReference type="AlphaFoldDB" id="J6EMK6"/>
<feature type="region of interest" description="Disordered" evidence="2">
    <location>
        <begin position="729"/>
        <end position="751"/>
    </location>
</feature>